<dbReference type="OrthoDB" id="1745050at2759"/>
<keyword evidence="8" id="KW-0520">NAD</keyword>
<evidence type="ECO:0000259" key="12">
    <source>
        <dbReference type="Pfam" id="PF07992"/>
    </source>
</evidence>
<dbReference type="Pfam" id="PF07992">
    <property type="entry name" value="Pyr_redox_2"/>
    <property type="match status" value="1"/>
</dbReference>
<dbReference type="PANTHER" id="PTHR43706:SF25">
    <property type="entry name" value="EXTERNAL ALTERNATIVE NAD(P)H-UBIQUINONE OXIDOREDUCTASE B4, MITOCHONDRIAL"/>
    <property type="match status" value="1"/>
</dbReference>
<gene>
    <name evidence="13" type="ordered locus">AALP_Aa2g232200</name>
</gene>
<organism evidence="13 14">
    <name type="scientific">Arabis alpina</name>
    <name type="common">Alpine rock-cress</name>
    <dbReference type="NCBI Taxonomy" id="50452"/>
    <lineage>
        <taxon>Eukaryota</taxon>
        <taxon>Viridiplantae</taxon>
        <taxon>Streptophyta</taxon>
        <taxon>Embryophyta</taxon>
        <taxon>Tracheophyta</taxon>
        <taxon>Spermatophyta</taxon>
        <taxon>Magnoliopsida</taxon>
        <taxon>eudicotyledons</taxon>
        <taxon>Gunneridae</taxon>
        <taxon>Pentapetalae</taxon>
        <taxon>rosids</taxon>
        <taxon>malvids</taxon>
        <taxon>Brassicales</taxon>
        <taxon>Brassicaceae</taxon>
        <taxon>Arabideae</taxon>
        <taxon>Arabis</taxon>
    </lineage>
</organism>
<dbReference type="InterPro" id="IPR023753">
    <property type="entry name" value="FAD/NAD-binding_dom"/>
</dbReference>
<keyword evidence="14" id="KW-1185">Reference proteome</keyword>
<evidence type="ECO:0000256" key="7">
    <source>
        <dbReference type="ARBA" id="ARBA00023002"/>
    </source>
</evidence>
<keyword evidence="5" id="KW-0472">Membrane</keyword>
<evidence type="ECO:0000256" key="4">
    <source>
        <dbReference type="ARBA" id="ARBA00022630"/>
    </source>
</evidence>
<keyword evidence="7" id="KW-0560">Oxidoreductase</keyword>
<dbReference type="InterPro" id="IPR036188">
    <property type="entry name" value="FAD/NAD-bd_sf"/>
</dbReference>
<evidence type="ECO:0000256" key="9">
    <source>
        <dbReference type="ARBA" id="ARBA00023128"/>
    </source>
</evidence>
<protein>
    <recommendedName>
        <fullName evidence="12">FAD/NAD(P)-binding domain-containing protein</fullName>
    </recommendedName>
</protein>
<sequence length="223" mass="24872">MKKVLEALELIEAANEKLLEHMPTIAGRISHPNLVRLLGYCLEGDDLLMVYEFMHKDDTLSDGQPIKKKKVVVLGNGSSGYSFLSYLKNPNYDVQVVSPRSFFLFTPLLPSVTNGTVEARSIVEPIVGLMRKKGSEYKEVECVNIDASNKKIHCRWSAGVGLCPFIRDFMQEIGQGQRRVLATDEWLRVEGCDSVYALGDTATINQRKEDIAAIFSKADKGNT</sequence>
<dbReference type="InterPro" id="IPR011009">
    <property type="entry name" value="Kinase-like_dom_sf"/>
</dbReference>
<name>A0A087HJF8_ARAAL</name>
<keyword evidence="4" id="KW-0285">Flavoprotein</keyword>
<dbReference type="GO" id="GO:0005777">
    <property type="term" value="C:peroxisome"/>
    <property type="evidence" value="ECO:0007669"/>
    <property type="project" value="UniProtKB-SubCell"/>
</dbReference>
<proteinExistence type="inferred from homology"/>
<dbReference type="SUPFAM" id="SSF56112">
    <property type="entry name" value="Protein kinase-like (PK-like)"/>
    <property type="match status" value="1"/>
</dbReference>
<dbReference type="Gene3D" id="3.30.200.20">
    <property type="entry name" value="Phosphorylase Kinase, domain 1"/>
    <property type="match status" value="1"/>
</dbReference>
<evidence type="ECO:0000256" key="2">
    <source>
        <dbReference type="ARBA" id="ARBA00004637"/>
    </source>
</evidence>
<evidence type="ECO:0000256" key="1">
    <source>
        <dbReference type="ARBA" id="ARBA00004275"/>
    </source>
</evidence>
<dbReference type="PANTHER" id="PTHR43706">
    <property type="entry name" value="NADH DEHYDROGENASE"/>
    <property type="match status" value="1"/>
</dbReference>
<dbReference type="Gramene" id="KFK42260">
    <property type="protein sequence ID" value="KFK42260"/>
    <property type="gene ID" value="AALP_AA2G232200"/>
</dbReference>
<dbReference type="AlphaFoldDB" id="A0A087HJF8"/>
<dbReference type="EMBL" id="CM002870">
    <property type="protein sequence ID" value="KFK42260.1"/>
    <property type="molecule type" value="Genomic_DNA"/>
</dbReference>
<evidence type="ECO:0000256" key="11">
    <source>
        <dbReference type="ARBA" id="ARBA00049010"/>
    </source>
</evidence>
<dbReference type="Gene3D" id="3.50.50.100">
    <property type="match status" value="2"/>
</dbReference>
<reference evidence="14" key="1">
    <citation type="journal article" date="2015" name="Nat. Plants">
        <title>Genome expansion of Arabis alpina linked with retrotransposition and reduced symmetric DNA methylation.</title>
        <authorList>
            <person name="Willing E.M."/>
            <person name="Rawat V."/>
            <person name="Mandakova T."/>
            <person name="Maumus F."/>
            <person name="James G.V."/>
            <person name="Nordstroem K.J."/>
            <person name="Becker C."/>
            <person name="Warthmann N."/>
            <person name="Chica C."/>
            <person name="Szarzynska B."/>
            <person name="Zytnicki M."/>
            <person name="Albani M.C."/>
            <person name="Kiefer C."/>
            <person name="Bergonzi S."/>
            <person name="Castaings L."/>
            <person name="Mateos J.L."/>
            <person name="Berns M.C."/>
            <person name="Bujdoso N."/>
            <person name="Piofczyk T."/>
            <person name="de Lorenzo L."/>
            <person name="Barrero-Sicilia C."/>
            <person name="Mateos I."/>
            <person name="Piednoel M."/>
            <person name="Hagmann J."/>
            <person name="Chen-Min-Tao R."/>
            <person name="Iglesias-Fernandez R."/>
            <person name="Schuster S.C."/>
            <person name="Alonso-Blanco C."/>
            <person name="Roudier F."/>
            <person name="Carbonero P."/>
            <person name="Paz-Ares J."/>
            <person name="Davis S.J."/>
            <person name="Pecinka A."/>
            <person name="Quesneville H."/>
            <person name="Colot V."/>
            <person name="Lysak M.A."/>
            <person name="Weigel D."/>
            <person name="Coupland G."/>
            <person name="Schneeberger K."/>
        </authorList>
    </citation>
    <scope>NUCLEOTIDE SEQUENCE [LARGE SCALE GENOMIC DNA]</scope>
    <source>
        <strain evidence="14">cv. Pajares</strain>
    </source>
</reference>
<evidence type="ECO:0000256" key="8">
    <source>
        <dbReference type="ARBA" id="ARBA00023027"/>
    </source>
</evidence>
<comment type="subcellular location">
    <subcellularLocation>
        <location evidence="2">Mitochondrion inner membrane</location>
        <topology evidence="2">Peripheral membrane protein</topology>
    </subcellularLocation>
    <subcellularLocation>
        <location evidence="1">Peroxisome</location>
    </subcellularLocation>
</comment>
<feature type="domain" description="FAD/NAD(P)-binding" evidence="12">
    <location>
        <begin position="69"/>
        <end position="154"/>
    </location>
</feature>
<evidence type="ECO:0000256" key="3">
    <source>
        <dbReference type="ARBA" id="ARBA00005272"/>
    </source>
</evidence>
<dbReference type="GO" id="GO:0003954">
    <property type="term" value="F:NADH dehydrogenase activity"/>
    <property type="evidence" value="ECO:0007669"/>
    <property type="project" value="InterPro"/>
</dbReference>
<evidence type="ECO:0000313" key="14">
    <source>
        <dbReference type="Proteomes" id="UP000029120"/>
    </source>
</evidence>
<keyword evidence="10" id="KW-0576">Peroxisome</keyword>
<evidence type="ECO:0000256" key="10">
    <source>
        <dbReference type="ARBA" id="ARBA00023140"/>
    </source>
</evidence>
<accession>A0A087HJF8</accession>
<evidence type="ECO:0000256" key="6">
    <source>
        <dbReference type="ARBA" id="ARBA00022827"/>
    </source>
</evidence>
<dbReference type="GO" id="GO:0005743">
    <property type="term" value="C:mitochondrial inner membrane"/>
    <property type="evidence" value="ECO:0007669"/>
    <property type="project" value="UniProtKB-SubCell"/>
</dbReference>
<evidence type="ECO:0000256" key="5">
    <source>
        <dbReference type="ARBA" id="ARBA00022792"/>
    </source>
</evidence>
<keyword evidence="9" id="KW-0496">Mitochondrion</keyword>
<dbReference type="SUPFAM" id="SSF51905">
    <property type="entry name" value="FAD/NAD(P)-binding domain"/>
    <property type="match status" value="1"/>
</dbReference>
<keyword evidence="5" id="KW-0999">Mitochondrion inner membrane</keyword>
<dbReference type="Proteomes" id="UP000029120">
    <property type="component" value="Chromosome 2"/>
</dbReference>
<keyword evidence="6" id="KW-0274">FAD</keyword>
<evidence type="ECO:0000313" key="13">
    <source>
        <dbReference type="EMBL" id="KFK42260.1"/>
    </source>
</evidence>
<dbReference type="InterPro" id="IPR045024">
    <property type="entry name" value="NDH-2"/>
</dbReference>
<comment type="catalytic activity">
    <reaction evidence="11">
        <text>a ubiquinone + NADH + H(+) = a ubiquinol + NAD(+)</text>
        <dbReference type="Rhea" id="RHEA:23152"/>
        <dbReference type="Rhea" id="RHEA-COMP:9565"/>
        <dbReference type="Rhea" id="RHEA-COMP:9566"/>
        <dbReference type="ChEBI" id="CHEBI:15378"/>
        <dbReference type="ChEBI" id="CHEBI:16389"/>
        <dbReference type="ChEBI" id="CHEBI:17976"/>
        <dbReference type="ChEBI" id="CHEBI:57540"/>
        <dbReference type="ChEBI" id="CHEBI:57945"/>
    </reaction>
</comment>
<dbReference type="eggNOG" id="KOG2495">
    <property type="taxonomic scope" value="Eukaryota"/>
</dbReference>
<comment type="similarity">
    <text evidence="3">Belongs to the NADH dehydrogenase family.</text>
</comment>